<evidence type="ECO:0000259" key="6">
    <source>
        <dbReference type="Pfam" id="PF21715"/>
    </source>
</evidence>
<dbReference type="SUPFAM" id="SSF46785">
    <property type="entry name" value="Winged helix' DNA-binding domain"/>
    <property type="match status" value="1"/>
</dbReference>
<keyword evidence="8" id="KW-1185">Reference proteome</keyword>
<dbReference type="Pfam" id="PF21715">
    <property type="entry name" value="CggR_N"/>
    <property type="match status" value="1"/>
</dbReference>
<evidence type="ECO:0000256" key="1">
    <source>
        <dbReference type="ARBA" id="ARBA00010466"/>
    </source>
</evidence>
<feature type="domain" description="Sugar-binding" evidence="5">
    <location>
        <begin position="91"/>
        <end position="338"/>
    </location>
</feature>
<dbReference type="InterPro" id="IPR048715">
    <property type="entry name" value="CggR_N"/>
</dbReference>
<name>A0A410QER5_9FIRM</name>
<evidence type="ECO:0000313" key="8">
    <source>
        <dbReference type="Proteomes" id="UP000287969"/>
    </source>
</evidence>
<evidence type="ECO:0000256" key="2">
    <source>
        <dbReference type="ARBA" id="ARBA00023015"/>
    </source>
</evidence>
<dbReference type="GO" id="GO:0030246">
    <property type="term" value="F:carbohydrate binding"/>
    <property type="evidence" value="ECO:0007669"/>
    <property type="project" value="InterPro"/>
</dbReference>
<keyword evidence="2" id="KW-0805">Transcription regulation</keyword>
<evidence type="ECO:0000259" key="5">
    <source>
        <dbReference type="Pfam" id="PF04198"/>
    </source>
</evidence>
<dbReference type="InterPro" id="IPR036390">
    <property type="entry name" value="WH_DNA-bd_sf"/>
</dbReference>
<proteinExistence type="inferred from homology"/>
<protein>
    <submittedName>
        <fullName evidence="7">Sugar-binding transcriptional regulator</fullName>
    </submittedName>
</protein>
<organism evidence="7 8">
    <name type="scientific">Acidilutibacter cellobiosedens</name>
    <dbReference type="NCBI Taxonomy" id="2507161"/>
    <lineage>
        <taxon>Bacteria</taxon>
        <taxon>Bacillati</taxon>
        <taxon>Bacillota</taxon>
        <taxon>Tissierellia</taxon>
        <taxon>Tissierellales</taxon>
        <taxon>Acidilutibacteraceae</taxon>
        <taxon>Acidilutibacter</taxon>
    </lineage>
</organism>
<feature type="domain" description="CggR N-terminal DNA binding" evidence="6">
    <location>
        <begin position="18"/>
        <end position="87"/>
    </location>
</feature>
<gene>
    <name evidence="7" type="ORF">EQM13_12990</name>
</gene>
<dbReference type="Gene3D" id="3.40.50.1360">
    <property type="match status" value="1"/>
</dbReference>
<dbReference type="InterPro" id="IPR036388">
    <property type="entry name" value="WH-like_DNA-bd_sf"/>
</dbReference>
<dbReference type="AlphaFoldDB" id="A0A410QER5"/>
<dbReference type="InterPro" id="IPR051054">
    <property type="entry name" value="SorC_transcr_regulators"/>
</dbReference>
<dbReference type="OrthoDB" id="9793820at2"/>
<evidence type="ECO:0000256" key="4">
    <source>
        <dbReference type="ARBA" id="ARBA00023163"/>
    </source>
</evidence>
<dbReference type="SUPFAM" id="SSF100950">
    <property type="entry name" value="NagB/RpiA/CoA transferase-like"/>
    <property type="match status" value="1"/>
</dbReference>
<dbReference type="PANTHER" id="PTHR34294:SF5">
    <property type="entry name" value="CENTRAL GLYCOLYTIC GENES REGULATOR"/>
    <property type="match status" value="1"/>
</dbReference>
<dbReference type="KEGG" id="spoa:EQM13_12990"/>
<evidence type="ECO:0000313" key="7">
    <source>
        <dbReference type="EMBL" id="QAT62414.1"/>
    </source>
</evidence>
<keyword evidence="4" id="KW-0804">Transcription</keyword>
<reference evidence="8" key="1">
    <citation type="submission" date="2019-01" db="EMBL/GenBank/DDBJ databases">
        <title>Draft genomes of a novel of Sporanaerobacter strains.</title>
        <authorList>
            <person name="Ma S."/>
        </authorList>
    </citation>
    <scope>NUCLEOTIDE SEQUENCE [LARGE SCALE GENOMIC DNA]</scope>
    <source>
        <strain evidence="8">NJN-17</strain>
    </source>
</reference>
<dbReference type="EMBL" id="CP035282">
    <property type="protein sequence ID" value="QAT62414.1"/>
    <property type="molecule type" value="Genomic_DNA"/>
</dbReference>
<dbReference type="RefSeq" id="WP_128752928.1">
    <property type="nucleotide sequence ID" value="NZ_CP035282.1"/>
</dbReference>
<dbReference type="Pfam" id="PF04198">
    <property type="entry name" value="Sugar-bind"/>
    <property type="match status" value="1"/>
</dbReference>
<dbReference type="Proteomes" id="UP000287969">
    <property type="component" value="Chromosome"/>
</dbReference>
<sequence length="340" mass="37598">MNRLIETEKKIVPEILEIMGKRYEILKIIFYHQPIGRRALANELKVGERVARTEVNILKEQGLIKIESMGMYLTEEGKQLLDDLKGVIYEMKGLDNLERKLEKALKIKKAIIVSGNCDEDELALKDMGKTTAMYLRNIINDNQIIGITGGSTMAYVAEGMPDEKKKEGIVVIPARGGLGERVETQANIIAAKLAYKLGGSYKLLHMPDNIKQDDLKVMIKNPEIKEIIDMIKKIDILVFGMGRADVMARRRNLKEETINELLSRGAVAEAFGHYFDMKGNIVGEATTVGLSLADFNGIENVIGVGGGEGKAEAIISICSLKSNLVLITDEGAGRRILNLV</sequence>
<dbReference type="PANTHER" id="PTHR34294">
    <property type="entry name" value="TRANSCRIPTIONAL REGULATOR-RELATED"/>
    <property type="match status" value="1"/>
</dbReference>
<accession>A0A410QER5</accession>
<dbReference type="InterPro" id="IPR037171">
    <property type="entry name" value="NagB/RpiA_transferase-like"/>
</dbReference>
<dbReference type="InterPro" id="IPR007324">
    <property type="entry name" value="Sugar-bd_dom_put"/>
</dbReference>
<dbReference type="Gene3D" id="1.10.10.10">
    <property type="entry name" value="Winged helix-like DNA-binding domain superfamily/Winged helix DNA-binding domain"/>
    <property type="match status" value="1"/>
</dbReference>
<dbReference type="GO" id="GO:0003677">
    <property type="term" value="F:DNA binding"/>
    <property type="evidence" value="ECO:0007669"/>
    <property type="project" value="UniProtKB-KW"/>
</dbReference>
<keyword evidence="3" id="KW-0238">DNA-binding</keyword>
<evidence type="ECO:0000256" key="3">
    <source>
        <dbReference type="ARBA" id="ARBA00023125"/>
    </source>
</evidence>
<comment type="similarity">
    <text evidence="1">Belongs to the SorC transcriptional regulatory family.</text>
</comment>